<dbReference type="PANTHER" id="PTHR47297:SF3">
    <property type="entry name" value="NICOTINAMIDASE 1"/>
    <property type="match status" value="1"/>
</dbReference>
<keyword evidence="4" id="KW-1185">Reference proteome</keyword>
<comment type="caution">
    <text evidence="3">The sequence shown here is derived from an EMBL/GenBank/DDBJ whole genome shotgun (WGS) entry which is preliminary data.</text>
</comment>
<evidence type="ECO:0000313" key="3">
    <source>
        <dbReference type="EMBL" id="GAV84000.1"/>
    </source>
</evidence>
<accession>A0A1Q3CUV2</accession>
<dbReference type="Gene3D" id="3.40.50.850">
    <property type="entry name" value="Isochorismatase-like"/>
    <property type="match status" value="1"/>
</dbReference>
<dbReference type="AlphaFoldDB" id="A0A1Q3CUV2"/>
<evidence type="ECO:0000259" key="2">
    <source>
        <dbReference type="Pfam" id="PF00857"/>
    </source>
</evidence>
<evidence type="ECO:0000313" key="4">
    <source>
        <dbReference type="Proteomes" id="UP000187406"/>
    </source>
</evidence>
<dbReference type="OrthoDB" id="2013482at2759"/>
<dbReference type="PANTHER" id="PTHR47297">
    <property type="match status" value="1"/>
</dbReference>
<dbReference type="EMBL" id="BDDD01003070">
    <property type="protein sequence ID" value="GAV84000.1"/>
    <property type="molecule type" value="Genomic_DNA"/>
</dbReference>
<name>A0A1Q3CUV2_CEPFO</name>
<organism evidence="3 4">
    <name type="scientific">Cephalotus follicularis</name>
    <name type="common">Albany pitcher plant</name>
    <dbReference type="NCBI Taxonomy" id="3775"/>
    <lineage>
        <taxon>Eukaryota</taxon>
        <taxon>Viridiplantae</taxon>
        <taxon>Streptophyta</taxon>
        <taxon>Embryophyta</taxon>
        <taxon>Tracheophyta</taxon>
        <taxon>Spermatophyta</taxon>
        <taxon>Magnoliopsida</taxon>
        <taxon>eudicotyledons</taxon>
        <taxon>Gunneridae</taxon>
        <taxon>Pentapetalae</taxon>
        <taxon>rosids</taxon>
        <taxon>fabids</taxon>
        <taxon>Oxalidales</taxon>
        <taxon>Cephalotaceae</taxon>
        <taxon>Cephalotus</taxon>
    </lineage>
</organism>
<dbReference type="InterPro" id="IPR036380">
    <property type="entry name" value="Isochorismatase-like_sf"/>
</dbReference>
<feature type="domain" description="Isochorismatase-like" evidence="2">
    <location>
        <begin position="29"/>
        <end position="105"/>
    </location>
</feature>
<dbReference type="InterPro" id="IPR000868">
    <property type="entry name" value="Isochorismatase-like_dom"/>
</dbReference>
<proteinExistence type="inferred from homology"/>
<comment type="similarity">
    <text evidence="1">Belongs to the isochorismatase family.</text>
</comment>
<dbReference type="SUPFAM" id="SSF52499">
    <property type="entry name" value="Isochorismatase-like hydrolases"/>
    <property type="match status" value="1"/>
</dbReference>
<gene>
    <name evidence="3" type="ORF">CFOL_v3_27445</name>
</gene>
<dbReference type="GO" id="GO:0008936">
    <property type="term" value="F:nicotinamidase activity"/>
    <property type="evidence" value="ECO:0007669"/>
    <property type="project" value="InterPro"/>
</dbReference>
<dbReference type="Proteomes" id="UP000187406">
    <property type="component" value="Unassembled WGS sequence"/>
</dbReference>
<dbReference type="GO" id="GO:0019365">
    <property type="term" value="P:pyridine nucleotide salvage"/>
    <property type="evidence" value="ECO:0007669"/>
    <property type="project" value="InterPro"/>
</dbReference>
<dbReference type="Pfam" id="PF00857">
    <property type="entry name" value="Isochorismatase"/>
    <property type="match status" value="1"/>
</dbReference>
<protein>
    <submittedName>
        <fullName evidence="3">Isochorismatase domain-containing protein</fullName>
    </submittedName>
</protein>
<dbReference type="InParanoid" id="A0A1Q3CUV2"/>
<dbReference type="InterPro" id="IPR044717">
    <property type="entry name" value="NIC1"/>
</dbReference>
<sequence>MVSTTLHRLKNELPVNEGSLLLNGDVKTSLVLVDVVNGFCTVCAPRQPDEQIWSMVDESVKLAKAFSEKQLPVFAFLDSHHPDIPEPHYPSHCIIGTPESELVPGIFIPTSLQY</sequence>
<evidence type="ECO:0000256" key="1">
    <source>
        <dbReference type="ARBA" id="ARBA00006336"/>
    </source>
</evidence>
<reference evidence="4" key="1">
    <citation type="submission" date="2016-04" db="EMBL/GenBank/DDBJ databases">
        <title>Cephalotus genome sequencing.</title>
        <authorList>
            <person name="Fukushima K."/>
            <person name="Hasebe M."/>
            <person name="Fang X."/>
        </authorList>
    </citation>
    <scope>NUCLEOTIDE SEQUENCE [LARGE SCALE GENOMIC DNA]</scope>
    <source>
        <strain evidence="4">cv. St1</strain>
    </source>
</reference>